<gene>
    <name evidence="4" type="ORF">PAXRUDRAFT_793290</name>
</gene>
<evidence type="ECO:0000259" key="3">
    <source>
        <dbReference type="Pfam" id="PF13359"/>
    </source>
</evidence>
<dbReference type="InParanoid" id="A0A0D0E4X0"/>
<dbReference type="GO" id="GO:0046872">
    <property type="term" value="F:metal ion binding"/>
    <property type="evidence" value="ECO:0007669"/>
    <property type="project" value="UniProtKB-KW"/>
</dbReference>
<accession>A0A0D0E4X0</accession>
<name>A0A0D0E4X0_9AGAM</name>
<dbReference type="Proteomes" id="UP000054538">
    <property type="component" value="Unassembled WGS sequence"/>
</dbReference>
<organism evidence="4 5">
    <name type="scientific">Paxillus rubicundulus Ve08.2h10</name>
    <dbReference type="NCBI Taxonomy" id="930991"/>
    <lineage>
        <taxon>Eukaryota</taxon>
        <taxon>Fungi</taxon>
        <taxon>Dikarya</taxon>
        <taxon>Basidiomycota</taxon>
        <taxon>Agaricomycotina</taxon>
        <taxon>Agaricomycetes</taxon>
        <taxon>Agaricomycetidae</taxon>
        <taxon>Boletales</taxon>
        <taxon>Paxilineae</taxon>
        <taxon>Paxillaceae</taxon>
        <taxon>Paxillus</taxon>
    </lineage>
</organism>
<comment type="cofactor">
    <cofactor evidence="1">
        <name>a divalent metal cation</name>
        <dbReference type="ChEBI" id="CHEBI:60240"/>
    </cofactor>
</comment>
<protein>
    <recommendedName>
        <fullName evidence="3">DDE Tnp4 domain-containing protein</fullName>
    </recommendedName>
</protein>
<evidence type="ECO:0000313" key="4">
    <source>
        <dbReference type="EMBL" id="KIK92400.1"/>
    </source>
</evidence>
<dbReference type="InterPro" id="IPR027806">
    <property type="entry name" value="HARBI1_dom"/>
</dbReference>
<dbReference type="HOGENOM" id="CLU_018552_14_1_1"/>
<dbReference type="OrthoDB" id="2641813at2759"/>
<reference evidence="5" key="2">
    <citation type="submission" date="2015-01" db="EMBL/GenBank/DDBJ databases">
        <title>Evolutionary Origins and Diversification of the Mycorrhizal Mutualists.</title>
        <authorList>
            <consortium name="DOE Joint Genome Institute"/>
            <consortium name="Mycorrhizal Genomics Consortium"/>
            <person name="Kohler A."/>
            <person name="Kuo A."/>
            <person name="Nagy L.G."/>
            <person name="Floudas D."/>
            <person name="Copeland A."/>
            <person name="Barry K.W."/>
            <person name="Cichocki N."/>
            <person name="Veneault-Fourrey C."/>
            <person name="LaButti K."/>
            <person name="Lindquist E.A."/>
            <person name="Lipzen A."/>
            <person name="Lundell T."/>
            <person name="Morin E."/>
            <person name="Murat C."/>
            <person name="Riley R."/>
            <person name="Ohm R."/>
            <person name="Sun H."/>
            <person name="Tunlid A."/>
            <person name="Henrissat B."/>
            <person name="Grigoriev I.V."/>
            <person name="Hibbett D.S."/>
            <person name="Martin F."/>
        </authorList>
    </citation>
    <scope>NUCLEOTIDE SEQUENCE [LARGE SCALE GENOMIC DNA]</scope>
    <source>
        <strain evidence="5">Ve08.2h10</strain>
    </source>
</reference>
<sequence length="75" mass="8211">MVYGTLVPLYSCPGFYGNSLYDCNSNYSMNVQIVSTPDLCIIDYSVGLPGSQHDSTALVETFISKEHLVLLGDDE</sequence>
<dbReference type="AlphaFoldDB" id="A0A0D0E4X0"/>
<dbReference type="EMBL" id="KN825284">
    <property type="protein sequence ID" value="KIK92400.1"/>
    <property type="molecule type" value="Genomic_DNA"/>
</dbReference>
<evidence type="ECO:0000313" key="5">
    <source>
        <dbReference type="Proteomes" id="UP000054538"/>
    </source>
</evidence>
<evidence type="ECO:0000256" key="2">
    <source>
        <dbReference type="ARBA" id="ARBA00022723"/>
    </source>
</evidence>
<reference evidence="4 5" key="1">
    <citation type="submission" date="2014-04" db="EMBL/GenBank/DDBJ databases">
        <authorList>
            <consortium name="DOE Joint Genome Institute"/>
            <person name="Kuo A."/>
            <person name="Kohler A."/>
            <person name="Jargeat P."/>
            <person name="Nagy L.G."/>
            <person name="Floudas D."/>
            <person name="Copeland A."/>
            <person name="Barry K.W."/>
            <person name="Cichocki N."/>
            <person name="Veneault-Fourrey C."/>
            <person name="LaButti K."/>
            <person name="Lindquist E.A."/>
            <person name="Lipzen A."/>
            <person name="Lundell T."/>
            <person name="Morin E."/>
            <person name="Murat C."/>
            <person name="Sun H."/>
            <person name="Tunlid A."/>
            <person name="Henrissat B."/>
            <person name="Grigoriev I.V."/>
            <person name="Hibbett D.S."/>
            <person name="Martin F."/>
            <person name="Nordberg H.P."/>
            <person name="Cantor M.N."/>
            <person name="Hua S.X."/>
        </authorList>
    </citation>
    <scope>NUCLEOTIDE SEQUENCE [LARGE SCALE GENOMIC DNA]</scope>
    <source>
        <strain evidence="4 5">Ve08.2h10</strain>
    </source>
</reference>
<proteinExistence type="predicted"/>
<dbReference type="Pfam" id="PF13359">
    <property type="entry name" value="DDE_Tnp_4"/>
    <property type="match status" value="1"/>
</dbReference>
<feature type="domain" description="DDE Tnp4" evidence="3">
    <location>
        <begin position="16"/>
        <end position="66"/>
    </location>
</feature>
<keyword evidence="2" id="KW-0479">Metal-binding</keyword>
<evidence type="ECO:0000256" key="1">
    <source>
        <dbReference type="ARBA" id="ARBA00001968"/>
    </source>
</evidence>
<keyword evidence="5" id="KW-1185">Reference proteome</keyword>